<dbReference type="EMBL" id="CP055153">
    <property type="protein sequence ID" value="QMU28777.1"/>
    <property type="molecule type" value="Genomic_DNA"/>
</dbReference>
<proteinExistence type="predicted"/>
<reference evidence="1 2" key="1">
    <citation type="submission" date="2020-08" db="EMBL/GenBank/DDBJ databases">
        <title>Adhaeribacter dokdonensis sp. nov., isolated from the rhizosphere of Elymus tsukushiensis, a plant native to the Dokdo Islands, Republic of Korea.</title>
        <authorList>
            <person name="Ghim S.Y."/>
        </authorList>
    </citation>
    <scope>NUCLEOTIDE SEQUENCE [LARGE SCALE GENOMIC DNA]</scope>
    <source>
        <strain evidence="1 2">KUDC8001</strain>
    </source>
</reference>
<evidence type="ECO:0000313" key="1">
    <source>
        <dbReference type="EMBL" id="QMU28777.1"/>
    </source>
</evidence>
<dbReference type="RefSeq" id="WP_182415959.1">
    <property type="nucleotide sequence ID" value="NZ_CP055153.1"/>
</dbReference>
<protein>
    <submittedName>
        <fullName evidence="1">Uncharacterized protein</fullName>
    </submittedName>
</protein>
<keyword evidence="2" id="KW-1185">Reference proteome</keyword>
<name>A0A7L7L7K7_9BACT</name>
<evidence type="ECO:0000313" key="2">
    <source>
        <dbReference type="Proteomes" id="UP000514509"/>
    </source>
</evidence>
<sequence>MKAKLVKQYIRWRGFWYLRIIKEIPGEGDTTSTRVQKGVEEVPAKMHFRRKMLG</sequence>
<dbReference type="AlphaFoldDB" id="A0A7L7L7K7"/>
<gene>
    <name evidence="1" type="ORF">HUW48_12350</name>
</gene>
<dbReference type="KEGG" id="add:HUW48_12350"/>
<dbReference type="Proteomes" id="UP000514509">
    <property type="component" value="Chromosome"/>
</dbReference>
<organism evidence="1 2">
    <name type="scientific">Adhaeribacter radiodurans</name>
    <dbReference type="NCBI Taxonomy" id="2745197"/>
    <lineage>
        <taxon>Bacteria</taxon>
        <taxon>Pseudomonadati</taxon>
        <taxon>Bacteroidota</taxon>
        <taxon>Cytophagia</taxon>
        <taxon>Cytophagales</taxon>
        <taxon>Hymenobacteraceae</taxon>
        <taxon>Adhaeribacter</taxon>
    </lineage>
</organism>
<accession>A0A7L7L7K7</accession>